<evidence type="ECO:0000256" key="1">
    <source>
        <dbReference type="SAM" id="Phobius"/>
    </source>
</evidence>
<name>A0A6L2J0X9_TANCI</name>
<keyword evidence="1" id="KW-0812">Transmembrane</keyword>
<sequence length="144" mass="15454">MNQAGRLLTPSLTVSLVGLPVPTFHFVAGHGNLAPGAPRSQGLRAIAAVVCKDHQLVVAQPQLVMAVALWMLWPSEVHQVGRLFWVFPLLAELVLALALLVLMAEYNEHQQHQLDPSQGLCPLEPARGCRPLDPATRGAAPGPL</sequence>
<accession>A0A6L2J0X9</accession>
<dbReference type="AlphaFoldDB" id="A0A6L2J0X9"/>
<keyword evidence="1" id="KW-1133">Transmembrane helix</keyword>
<organism evidence="2">
    <name type="scientific">Tanacetum cinerariifolium</name>
    <name type="common">Dalmatian daisy</name>
    <name type="synonym">Chrysanthemum cinerariifolium</name>
    <dbReference type="NCBI Taxonomy" id="118510"/>
    <lineage>
        <taxon>Eukaryota</taxon>
        <taxon>Viridiplantae</taxon>
        <taxon>Streptophyta</taxon>
        <taxon>Embryophyta</taxon>
        <taxon>Tracheophyta</taxon>
        <taxon>Spermatophyta</taxon>
        <taxon>Magnoliopsida</taxon>
        <taxon>eudicotyledons</taxon>
        <taxon>Gunneridae</taxon>
        <taxon>Pentapetalae</taxon>
        <taxon>asterids</taxon>
        <taxon>campanulids</taxon>
        <taxon>Asterales</taxon>
        <taxon>Asteraceae</taxon>
        <taxon>Asteroideae</taxon>
        <taxon>Anthemideae</taxon>
        <taxon>Anthemidinae</taxon>
        <taxon>Tanacetum</taxon>
    </lineage>
</organism>
<gene>
    <name evidence="2" type="ORF">Tci_002414</name>
</gene>
<dbReference type="EMBL" id="BKCJ010000157">
    <property type="protein sequence ID" value="GEU30436.1"/>
    <property type="molecule type" value="Genomic_DNA"/>
</dbReference>
<feature type="transmembrane region" description="Helical" evidence="1">
    <location>
        <begin position="85"/>
        <end position="104"/>
    </location>
</feature>
<evidence type="ECO:0000313" key="2">
    <source>
        <dbReference type="EMBL" id="GEU30436.1"/>
    </source>
</evidence>
<protein>
    <submittedName>
        <fullName evidence="2">Uncharacterized protein</fullName>
    </submittedName>
</protein>
<keyword evidence="1" id="KW-0472">Membrane</keyword>
<reference evidence="2" key="1">
    <citation type="journal article" date="2019" name="Sci. Rep.">
        <title>Draft genome of Tanacetum cinerariifolium, the natural source of mosquito coil.</title>
        <authorList>
            <person name="Yamashiro T."/>
            <person name="Shiraishi A."/>
            <person name="Satake H."/>
            <person name="Nakayama K."/>
        </authorList>
    </citation>
    <scope>NUCLEOTIDE SEQUENCE</scope>
</reference>
<proteinExistence type="predicted"/>
<comment type="caution">
    <text evidence="2">The sequence shown here is derived from an EMBL/GenBank/DDBJ whole genome shotgun (WGS) entry which is preliminary data.</text>
</comment>